<evidence type="ECO:0000256" key="1">
    <source>
        <dbReference type="SAM" id="MobiDB-lite"/>
    </source>
</evidence>
<protein>
    <submittedName>
        <fullName evidence="2">Uncharacterized protein</fullName>
    </submittedName>
</protein>
<accession>A7B6C6</accession>
<gene>
    <name evidence="2" type="ORF">RUMGNA_03139</name>
</gene>
<reference evidence="2 3" key="1">
    <citation type="submission" date="2007-04" db="EMBL/GenBank/DDBJ databases">
        <authorList>
            <person name="Fulton L."/>
            <person name="Clifton S."/>
            <person name="Fulton B."/>
            <person name="Xu J."/>
            <person name="Minx P."/>
            <person name="Pepin K.H."/>
            <person name="Johnson M."/>
            <person name="Thiruvilangam P."/>
            <person name="Bhonagiri V."/>
            <person name="Nash W.E."/>
            <person name="Mardis E.R."/>
            <person name="Wilson R.K."/>
        </authorList>
    </citation>
    <scope>NUCLEOTIDE SEQUENCE [LARGE SCALE GENOMIC DNA]</scope>
    <source>
        <strain evidence="2 3">ATCC 29149</strain>
    </source>
</reference>
<organism evidence="2 3">
    <name type="scientific">Mediterraneibacter gnavus (strain ATCC 29149 / DSM 114966 / JCM 6515 / VPI C7-9)</name>
    <name type="common">Ruminococcus gnavus</name>
    <dbReference type="NCBI Taxonomy" id="411470"/>
    <lineage>
        <taxon>Bacteria</taxon>
        <taxon>Bacillati</taxon>
        <taxon>Bacillota</taxon>
        <taxon>Clostridia</taxon>
        <taxon>Lachnospirales</taxon>
        <taxon>Lachnospiraceae</taxon>
        <taxon>Mediterraneibacter</taxon>
    </lineage>
</organism>
<feature type="region of interest" description="Disordered" evidence="1">
    <location>
        <begin position="16"/>
        <end position="35"/>
    </location>
</feature>
<evidence type="ECO:0000313" key="3">
    <source>
        <dbReference type="Proteomes" id="UP000004410"/>
    </source>
</evidence>
<dbReference type="PaxDb" id="411470-RUMGNA_03139"/>
<comment type="caution">
    <text evidence="2">The sequence shown here is derived from an EMBL/GenBank/DDBJ whole genome shotgun (WGS) entry which is preliminary data.</text>
</comment>
<proteinExistence type="predicted"/>
<dbReference type="Proteomes" id="UP000004410">
    <property type="component" value="Unassembled WGS sequence"/>
</dbReference>
<name>A7B6C6_MEDG7</name>
<dbReference type="AlphaFoldDB" id="A7B6C6"/>
<feature type="compositionally biased region" description="Basic and acidic residues" evidence="1">
    <location>
        <begin position="23"/>
        <end position="35"/>
    </location>
</feature>
<sequence>MKIMLVLSNAEGDCNKPIQLTDNKAKSEMEKLQNL</sequence>
<reference evidence="2 3" key="2">
    <citation type="submission" date="2007-06" db="EMBL/GenBank/DDBJ databases">
        <title>Draft genome sequence of Ruminococcus gnavus (ATCC 29149).</title>
        <authorList>
            <person name="Sudarsanam P."/>
            <person name="Ley R."/>
            <person name="Guruge J."/>
            <person name="Turnbaugh P.J."/>
            <person name="Mahowald M."/>
            <person name="Liep D."/>
            <person name="Gordon J."/>
        </authorList>
    </citation>
    <scope>NUCLEOTIDE SEQUENCE [LARGE SCALE GENOMIC DNA]</scope>
    <source>
        <strain evidence="2 3">ATCC 29149</strain>
    </source>
</reference>
<evidence type="ECO:0000313" key="2">
    <source>
        <dbReference type="EMBL" id="EDN76459.1"/>
    </source>
</evidence>
<dbReference type="EMBL" id="AAYG02000028">
    <property type="protein sequence ID" value="EDN76459.1"/>
    <property type="molecule type" value="Genomic_DNA"/>
</dbReference>